<name>A0ABY5DTK4_9ACTN</name>
<dbReference type="RefSeq" id="WP_254572041.1">
    <property type="nucleotide sequence ID" value="NZ_CP098502.1"/>
</dbReference>
<dbReference type="EMBL" id="CP098502">
    <property type="protein sequence ID" value="UTI65360.1"/>
    <property type="molecule type" value="Genomic_DNA"/>
</dbReference>
<feature type="domain" description="CdaR GGDEF-like" evidence="3">
    <location>
        <begin position="189"/>
        <end position="300"/>
    </location>
</feature>
<sequence>MSTRAAWEPPSPGVAALIRTAAELLAEAPDEVFAEVDAATLSGAEPAILADPALVAAIKRTNRLNLLHWARANIVAPGAPVAPDLGPEVLGIARDLVRRGLDWSSLDAYRTGQNVAWRQWMQLAFGMTADPAELAELLDITARSIFTYVDEILAGLKTQIDRERERLTRGTHAERFEVVTLILEGAPISAERASTRLGYALDRPHTAAIVAVDTAAADPGALEQVAEALARAVGQRRPFTVSGSVTSLWVWVPGGETPSADAVAAAAAPFPEVRIALGPTAHGLDGFRRSHLDALATLRLLHRAPGRVRSASFDDVEVVALATQDEERAREFVTRTLGPLSTADADLRETVRVYLREEHNATRAATALFAHRNTVLNRLARAEQLLPAPIGDRGLQVGLALEIVRWLGPAA</sequence>
<dbReference type="Proteomes" id="UP001056035">
    <property type="component" value="Chromosome"/>
</dbReference>
<proteinExistence type="inferred from homology"/>
<dbReference type="InterPro" id="IPR051448">
    <property type="entry name" value="CdaR-like_regulators"/>
</dbReference>
<organism evidence="4 5">
    <name type="scientific">Paraconexibacter antarcticus</name>
    <dbReference type="NCBI Taxonomy" id="2949664"/>
    <lineage>
        <taxon>Bacteria</taxon>
        <taxon>Bacillati</taxon>
        <taxon>Actinomycetota</taxon>
        <taxon>Thermoleophilia</taxon>
        <taxon>Solirubrobacterales</taxon>
        <taxon>Paraconexibacteraceae</taxon>
        <taxon>Paraconexibacter</taxon>
    </lineage>
</organism>
<reference evidence="4 5" key="1">
    <citation type="submission" date="2022-06" db="EMBL/GenBank/DDBJ databases">
        <title>Paraconexibacter antarcticus.</title>
        <authorList>
            <person name="Kim C.S."/>
        </authorList>
    </citation>
    <scope>NUCLEOTIDE SEQUENCE [LARGE SCALE GENOMIC DNA]</scope>
    <source>
        <strain evidence="4 5">02-257</strain>
    </source>
</reference>
<dbReference type="InterPro" id="IPR042070">
    <property type="entry name" value="PucR_C-HTH_sf"/>
</dbReference>
<keyword evidence="5" id="KW-1185">Reference proteome</keyword>
<evidence type="ECO:0000313" key="4">
    <source>
        <dbReference type="EMBL" id="UTI65360.1"/>
    </source>
</evidence>
<evidence type="ECO:0000259" key="3">
    <source>
        <dbReference type="Pfam" id="PF17853"/>
    </source>
</evidence>
<accession>A0ABY5DTK4</accession>
<dbReference type="InterPro" id="IPR041522">
    <property type="entry name" value="CdaR_GGDEF"/>
</dbReference>
<dbReference type="Pfam" id="PF13556">
    <property type="entry name" value="HTH_30"/>
    <property type="match status" value="1"/>
</dbReference>
<dbReference type="InterPro" id="IPR025736">
    <property type="entry name" value="PucR_C-HTH_dom"/>
</dbReference>
<dbReference type="Gene3D" id="1.10.10.2840">
    <property type="entry name" value="PucR C-terminal helix-turn-helix domain"/>
    <property type="match status" value="1"/>
</dbReference>
<protein>
    <submittedName>
        <fullName evidence="4">Helix-turn-helix domain-containing protein</fullName>
    </submittedName>
</protein>
<evidence type="ECO:0000259" key="2">
    <source>
        <dbReference type="Pfam" id="PF13556"/>
    </source>
</evidence>
<evidence type="ECO:0000256" key="1">
    <source>
        <dbReference type="ARBA" id="ARBA00006754"/>
    </source>
</evidence>
<dbReference type="Pfam" id="PF17853">
    <property type="entry name" value="GGDEF_2"/>
    <property type="match status" value="1"/>
</dbReference>
<comment type="similarity">
    <text evidence="1">Belongs to the CdaR family.</text>
</comment>
<gene>
    <name evidence="4" type="ORF">NBH00_03900</name>
</gene>
<dbReference type="PANTHER" id="PTHR33744">
    <property type="entry name" value="CARBOHYDRATE DIACID REGULATOR"/>
    <property type="match status" value="1"/>
</dbReference>
<evidence type="ECO:0000313" key="5">
    <source>
        <dbReference type="Proteomes" id="UP001056035"/>
    </source>
</evidence>
<feature type="domain" description="PucR C-terminal helix-turn-helix" evidence="2">
    <location>
        <begin position="347"/>
        <end position="402"/>
    </location>
</feature>
<dbReference type="PANTHER" id="PTHR33744:SF1">
    <property type="entry name" value="DNA-BINDING TRANSCRIPTIONAL ACTIVATOR ADER"/>
    <property type="match status" value="1"/>
</dbReference>